<dbReference type="AlphaFoldDB" id="A0AAJ7RR57"/>
<reference evidence="2" key="1">
    <citation type="submission" date="2025-08" db="UniProtKB">
        <authorList>
            <consortium name="RefSeq"/>
        </authorList>
    </citation>
    <scope>IDENTIFICATION</scope>
</reference>
<organism evidence="1 2">
    <name type="scientific">Cephus cinctus</name>
    <name type="common">Wheat stem sawfly</name>
    <dbReference type="NCBI Taxonomy" id="211228"/>
    <lineage>
        <taxon>Eukaryota</taxon>
        <taxon>Metazoa</taxon>
        <taxon>Ecdysozoa</taxon>
        <taxon>Arthropoda</taxon>
        <taxon>Hexapoda</taxon>
        <taxon>Insecta</taxon>
        <taxon>Pterygota</taxon>
        <taxon>Neoptera</taxon>
        <taxon>Endopterygota</taxon>
        <taxon>Hymenoptera</taxon>
        <taxon>Cephoidea</taxon>
        <taxon>Cephidae</taxon>
        <taxon>Cephus</taxon>
    </lineage>
</organism>
<dbReference type="Proteomes" id="UP000694920">
    <property type="component" value="Unplaced"/>
</dbReference>
<keyword evidence="1" id="KW-1185">Reference proteome</keyword>
<accession>A0AAJ7RR57</accession>
<protein>
    <submittedName>
        <fullName evidence="2">Uncharacterized protein LOC112495005 isoform X1</fullName>
    </submittedName>
</protein>
<sequence length="106" mass="12150">METIPALRAAFNILLDRKNDWYQVKQNTFLPSEDVKWTSNFMGMLVDSTEMKKSYCQRVTVQPSCAPISLTADKHSFAKTTSTYDVVYGDDVNTVSPERVEKFIMK</sequence>
<evidence type="ECO:0000313" key="1">
    <source>
        <dbReference type="Proteomes" id="UP000694920"/>
    </source>
</evidence>
<dbReference type="KEGG" id="ccin:112495005"/>
<proteinExistence type="predicted"/>
<name>A0AAJ7RR57_CEPCN</name>
<evidence type="ECO:0000313" key="2">
    <source>
        <dbReference type="RefSeq" id="XP_024945194.1"/>
    </source>
</evidence>
<gene>
    <name evidence="2" type="primary">LOC112495005</name>
</gene>
<dbReference type="RefSeq" id="XP_024945194.1">
    <property type="nucleotide sequence ID" value="XM_025089426.1"/>
</dbReference>
<dbReference type="GeneID" id="112495005"/>